<evidence type="ECO:0008006" key="4">
    <source>
        <dbReference type="Google" id="ProtNLM"/>
    </source>
</evidence>
<dbReference type="GO" id="GO:0080043">
    <property type="term" value="F:quercetin 3-O-glucosyltransferase activity"/>
    <property type="evidence" value="ECO:0007669"/>
    <property type="project" value="TreeGrafter"/>
</dbReference>
<evidence type="ECO:0000313" key="2">
    <source>
        <dbReference type="EMBL" id="CAK7323834.1"/>
    </source>
</evidence>
<dbReference type="AlphaFoldDB" id="A0AAV1QT30"/>
<dbReference type="PANTHER" id="PTHR11926">
    <property type="entry name" value="GLUCOSYL/GLUCURONOSYL TRANSFERASES"/>
    <property type="match status" value="1"/>
</dbReference>
<accession>A0AAV1QT30</accession>
<proteinExistence type="inferred from homology"/>
<gene>
    <name evidence="2" type="ORF">DCAF_LOCUS1464</name>
</gene>
<name>A0AAV1QT30_9ROSI</name>
<dbReference type="GO" id="GO:0080044">
    <property type="term" value="F:quercetin 7-O-glucosyltransferase activity"/>
    <property type="evidence" value="ECO:0007669"/>
    <property type="project" value="TreeGrafter"/>
</dbReference>
<dbReference type="Proteomes" id="UP001314170">
    <property type="component" value="Unassembled WGS sequence"/>
</dbReference>
<feature type="non-terminal residue" evidence="2">
    <location>
        <position position="403"/>
    </location>
</feature>
<evidence type="ECO:0000256" key="1">
    <source>
        <dbReference type="ARBA" id="ARBA00009995"/>
    </source>
</evidence>
<dbReference type="FunFam" id="3.40.50.2000:FF:000120">
    <property type="entry name" value="UDP-glycosyltransferase 76C1"/>
    <property type="match status" value="1"/>
</dbReference>
<dbReference type="GO" id="GO:0009863">
    <property type="term" value="P:salicylic acid mediated signaling pathway"/>
    <property type="evidence" value="ECO:0007669"/>
    <property type="project" value="TreeGrafter"/>
</dbReference>
<comment type="caution">
    <text evidence="2">The sequence shown here is derived from an EMBL/GenBank/DDBJ whole genome shotgun (WGS) entry which is preliminary data.</text>
</comment>
<evidence type="ECO:0000313" key="3">
    <source>
        <dbReference type="Proteomes" id="UP001314170"/>
    </source>
</evidence>
<keyword evidence="3" id="KW-1185">Reference proteome</keyword>
<dbReference type="SUPFAM" id="SSF53756">
    <property type="entry name" value="UDP-Glycosyltransferase/glycogen phosphorylase"/>
    <property type="match status" value="1"/>
</dbReference>
<dbReference type="PANTHER" id="PTHR11926:SF1464">
    <property type="entry name" value="UDP-GLYCOSYLTRANSFERASE 76B1-LIKE"/>
    <property type="match status" value="1"/>
</dbReference>
<organism evidence="2 3">
    <name type="scientific">Dovyalis caffra</name>
    <dbReference type="NCBI Taxonomy" id="77055"/>
    <lineage>
        <taxon>Eukaryota</taxon>
        <taxon>Viridiplantae</taxon>
        <taxon>Streptophyta</taxon>
        <taxon>Embryophyta</taxon>
        <taxon>Tracheophyta</taxon>
        <taxon>Spermatophyta</taxon>
        <taxon>Magnoliopsida</taxon>
        <taxon>eudicotyledons</taxon>
        <taxon>Gunneridae</taxon>
        <taxon>Pentapetalae</taxon>
        <taxon>rosids</taxon>
        <taxon>fabids</taxon>
        <taxon>Malpighiales</taxon>
        <taxon>Salicaceae</taxon>
        <taxon>Flacourtieae</taxon>
        <taxon>Dovyalis</taxon>
    </lineage>
</organism>
<dbReference type="EMBL" id="CAWUPB010000175">
    <property type="protein sequence ID" value="CAK7323834.1"/>
    <property type="molecule type" value="Genomic_DNA"/>
</dbReference>
<dbReference type="Gene3D" id="3.40.50.2000">
    <property type="entry name" value="Glycogen Phosphorylase B"/>
    <property type="match status" value="1"/>
</dbReference>
<reference evidence="2 3" key="1">
    <citation type="submission" date="2024-01" db="EMBL/GenBank/DDBJ databases">
        <authorList>
            <person name="Waweru B."/>
        </authorList>
    </citation>
    <scope>NUCLEOTIDE SEQUENCE [LARGE SCALE GENOMIC DNA]</scope>
</reference>
<protein>
    <recommendedName>
        <fullName evidence="4">UDP-glycosyltransferase</fullName>
    </recommendedName>
</protein>
<sequence length="403" mass="45603">MESLRESHMQQGVGRSLILFPFALQGHINPMLQLANILYSKGFSIIIIHTRFNSPNPHNYPHFTFYSIPDGLLKHEASTADVIYLVTLLNIKCVKPFSEALSKLLIDVKEEPISCIITDAAWYFTQAVANSIKLPRIVLRTSDISSFFVFAAFPLLLEKGYFKVKDSQLEEPITETPPLKVKDLPKFKTEDAKDVHSYVAQLINESKASSGLIWNSFGELEQHSLTRLCQDFPIPIFTIGPFHKSSVLGLEYNTARMDSRANFLALLCDYHQRFCIPSFCCYRSLDPVTFELVSEITIIFARVLFSDSHNMEWLSVIATIMSFTYSFIRFGLGVAKVIVIAANLRLVTLHGVLKHCSILIYDPDLVCRISMDLSFGEASKTDVTAENWRITEEENVCNKPTNP</sequence>
<comment type="similarity">
    <text evidence="1">Belongs to the UDP-glycosyltransferase family.</text>
</comment>